<keyword evidence="1" id="KW-0732">Signal</keyword>
<protein>
    <submittedName>
        <fullName evidence="2">Uncharacterized protein</fullName>
    </submittedName>
</protein>
<sequence length="182" mass="20122">MTSLYKKYAYILSLVSLSVITASCSTASEMKHEISHQSQTQKASSNPAKLKNDDGFLITSLPYNSNAHLNCILSAQRMNCGSINLIDSSRLIKIYNFINPSYGDSVIFPETRAGVLLIASPSTSEAETPEINLTTVNKFGLVKSITLDASQNIVINQKYEVLYKEYGKDLKLKLNDQGEFVQ</sequence>
<comment type="caution">
    <text evidence="2">The sequence shown here is derived from an EMBL/GenBank/DDBJ whole genome shotgun (WGS) entry which is preliminary data.</text>
</comment>
<dbReference type="PROSITE" id="PS51257">
    <property type="entry name" value="PROKAR_LIPOPROTEIN"/>
    <property type="match status" value="1"/>
</dbReference>
<evidence type="ECO:0000313" key="2">
    <source>
        <dbReference type="EMBL" id="PKF34298.1"/>
    </source>
</evidence>
<gene>
    <name evidence="2" type="ORF">CW311_07360</name>
</gene>
<dbReference type="RefSeq" id="WP_101236117.1">
    <property type="nucleotide sequence ID" value="NZ_PISJ01000011.1"/>
</dbReference>
<dbReference type="AlphaFoldDB" id="A0A2N0WGH5"/>
<accession>A0A2N0WGH5</accession>
<feature type="signal peptide" evidence="1">
    <location>
        <begin position="1"/>
        <end position="27"/>
    </location>
</feature>
<evidence type="ECO:0000313" key="3">
    <source>
        <dbReference type="Proteomes" id="UP000233553"/>
    </source>
</evidence>
<proteinExistence type="predicted"/>
<name>A0A2N0WGH5_9GAMM</name>
<evidence type="ECO:0000256" key="1">
    <source>
        <dbReference type="SAM" id="SignalP"/>
    </source>
</evidence>
<reference evidence="2 3" key="1">
    <citation type="submission" date="2017-12" db="EMBL/GenBank/DDBJ databases">
        <title>Draft Genome sequences of multiple microbial strains isolated from spacecraft associated surfaces.</title>
        <authorList>
            <person name="Seuylemezian A."/>
            <person name="Vaishampayan P."/>
            <person name="Venkateswaran K."/>
        </authorList>
    </citation>
    <scope>NUCLEOTIDE SEQUENCE [LARGE SCALE GENOMIC DNA]</scope>
    <source>
        <strain evidence="2 3">2P01AA</strain>
    </source>
</reference>
<feature type="chain" id="PRO_5014864540" evidence="1">
    <location>
        <begin position="28"/>
        <end position="182"/>
    </location>
</feature>
<dbReference type="Proteomes" id="UP000233553">
    <property type="component" value="Unassembled WGS sequence"/>
</dbReference>
<dbReference type="EMBL" id="PISJ01000011">
    <property type="protein sequence ID" value="PKF34298.1"/>
    <property type="molecule type" value="Genomic_DNA"/>
</dbReference>
<organism evidence="2 3">
    <name type="scientific">Acinetobacter proteolyticus</name>
    <dbReference type="NCBI Taxonomy" id="1776741"/>
    <lineage>
        <taxon>Bacteria</taxon>
        <taxon>Pseudomonadati</taxon>
        <taxon>Pseudomonadota</taxon>
        <taxon>Gammaproteobacteria</taxon>
        <taxon>Moraxellales</taxon>
        <taxon>Moraxellaceae</taxon>
        <taxon>Acinetobacter</taxon>
    </lineage>
</organism>